<name>A0A934TPR5_9RHOB</name>
<proteinExistence type="predicted"/>
<dbReference type="RefSeq" id="WP_201158656.1">
    <property type="nucleotide sequence ID" value="NZ_NHSD01000330.1"/>
</dbReference>
<dbReference type="EMBL" id="NHSD01000330">
    <property type="protein sequence ID" value="MBK5928893.1"/>
    <property type="molecule type" value="Genomic_DNA"/>
</dbReference>
<reference evidence="5" key="1">
    <citation type="submission" date="2017-05" db="EMBL/GenBank/DDBJ databases">
        <authorList>
            <person name="Imhoff J.F."/>
            <person name="Rahn T."/>
            <person name="Kuenzel S."/>
            <person name="Neulinger S.C."/>
        </authorList>
    </citation>
    <scope>NUCLEOTIDE SEQUENCE</scope>
    <source>
        <strain evidence="5">LMG 28126</strain>
    </source>
</reference>
<dbReference type="Proteomes" id="UP000706333">
    <property type="component" value="Unassembled WGS sequence"/>
</dbReference>
<evidence type="ECO:0000259" key="4">
    <source>
        <dbReference type="Pfam" id="PF01872"/>
    </source>
</evidence>
<evidence type="ECO:0000313" key="5">
    <source>
        <dbReference type="EMBL" id="MBK5928893.1"/>
    </source>
</evidence>
<dbReference type="InterPro" id="IPR024072">
    <property type="entry name" value="DHFR-like_dom_sf"/>
</dbReference>
<dbReference type="GO" id="GO:0008703">
    <property type="term" value="F:5-amino-6-(5-phosphoribosylamino)uracil reductase activity"/>
    <property type="evidence" value="ECO:0007669"/>
    <property type="project" value="InterPro"/>
</dbReference>
<dbReference type="SUPFAM" id="SSF53597">
    <property type="entry name" value="Dihydrofolate reductase-like"/>
    <property type="match status" value="1"/>
</dbReference>
<dbReference type="InterPro" id="IPR002734">
    <property type="entry name" value="RibDG_C"/>
</dbReference>
<dbReference type="Pfam" id="PF01872">
    <property type="entry name" value="RibD_C"/>
    <property type="match status" value="1"/>
</dbReference>
<reference evidence="5" key="2">
    <citation type="journal article" date="2020" name="Microorganisms">
        <title>Osmotic Adaptation and Compatible Solute Biosynthesis of Phototrophic Bacteria as Revealed from Genome Analyses.</title>
        <authorList>
            <person name="Imhoff J.F."/>
            <person name="Rahn T."/>
            <person name="Kunzel S."/>
            <person name="Keller A."/>
            <person name="Neulinger S.C."/>
        </authorList>
    </citation>
    <scope>NUCLEOTIDE SEQUENCE</scope>
    <source>
        <strain evidence="5">LMG 28126</strain>
    </source>
</reference>
<keyword evidence="2" id="KW-0521">NADP</keyword>
<dbReference type="InterPro" id="IPR050765">
    <property type="entry name" value="Riboflavin_Biosynth_HTPR"/>
</dbReference>
<dbReference type="PANTHER" id="PTHR38011">
    <property type="entry name" value="DIHYDROFOLATE REDUCTASE FAMILY PROTEIN (AFU_ORTHOLOGUE AFUA_8G06820)"/>
    <property type="match status" value="1"/>
</dbReference>
<accession>A0A934TPR5</accession>
<dbReference type="Gene3D" id="3.40.430.10">
    <property type="entry name" value="Dihydrofolate Reductase, subunit A"/>
    <property type="match status" value="1"/>
</dbReference>
<evidence type="ECO:0000256" key="1">
    <source>
        <dbReference type="ARBA" id="ARBA00005104"/>
    </source>
</evidence>
<protein>
    <submittedName>
        <fullName evidence="5">Riboflavin deaminase</fullName>
    </submittedName>
</protein>
<organism evidence="5 6">
    <name type="scientific">Rhodobaculum claviforme</name>
    <dbReference type="NCBI Taxonomy" id="1549854"/>
    <lineage>
        <taxon>Bacteria</taxon>
        <taxon>Pseudomonadati</taxon>
        <taxon>Pseudomonadota</taxon>
        <taxon>Alphaproteobacteria</taxon>
        <taxon>Rhodobacterales</taxon>
        <taxon>Paracoccaceae</taxon>
        <taxon>Rhodobaculum</taxon>
    </lineage>
</organism>
<evidence type="ECO:0000256" key="3">
    <source>
        <dbReference type="ARBA" id="ARBA00023002"/>
    </source>
</evidence>
<keyword evidence="3" id="KW-0560">Oxidoreductase</keyword>
<evidence type="ECO:0000256" key="2">
    <source>
        <dbReference type="ARBA" id="ARBA00022857"/>
    </source>
</evidence>
<comment type="caution">
    <text evidence="5">The sequence shown here is derived from an EMBL/GenBank/DDBJ whole genome shotgun (WGS) entry which is preliminary data.</text>
</comment>
<sequence length="270" mass="28091">MKAAHVTDRVWHALLALRDGAAPLAPRNWTPPEVAAWELYAPLARRTGRPMRLAQIGQSLDGRVATPSGDARDVSGPDGLAHLHRVRALVDGVVIGVRTALHDSARLTVRLVEGPNPARVIIDPAGRLPDDAPCLARDGARRVVVQAVDRPRPPGVEVLHLPARGGWMAPDAIARALSGAGLSHVLIEGGGTTIAGFLEGGLLARLHVAIAPLIIGAGPSGLTTSPVARLADAIRPETHVYGLGSDILFDCDLTRPAATAAVPSAAAQRV</sequence>
<evidence type="ECO:0000313" key="6">
    <source>
        <dbReference type="Proteomes" id="UP000706333"/>
    </source>
</evidence>
<feature type="domain" description="Bacterial bifunctional deaminase-reductase C-terminal" evidence="4">
    <location>
        <begin position="55"/>
        <end position="220"/>
    </location>
</feature>
<gene>
    <name evidence="5" type="ORF">CCR87_16385</name>
</gene>
<comment type="pathway">
    <text evidence="1">Cofactor biosynthesis; riboflavin biosynthesis.</text>
</comment>
<dbReference type="GO" id="GO:0009231">
    <property type="term" value="P:riboflavin biosynthetic process"/>
    <property type="evidence" value="ECO:0007669"/>
    <property type="project" value="InterPro"/>
</dbReference>
<dbReference type="PANTHER" id="PTHR38011:SF7">
    <property type="entry name" value="2,5-DIAMINO-6-RIBOSYLAMINO-4(3H)-PYRIMIDINONE 5'-PHOSPHATE REDUCTASE"/>
    <property type="match status" value="1"/>
</dbReference>
<keyword evidence="6" id="KW-1185">Reference proteome</keyword>
<dbReference type="AlphaFoldDB" id="A0A934TPR5"/>